<dbReference type="EMBL" id="JAAGAX010000015">
    <property type="protein sequence ID" value="KAF2290365.1"/>
    <property type="molecule type" value="Genomic_DNA"/>
</dbReference>
<evidence type="ECO:0000256" key="1">
    <source>
        <dbReference type="SAM" id="MobiDB-lite"/>
    </source>
</evidence>
<dbReference type="PANTHER" id="PTHR47286:SF2">
    <property type="entry name" value="F3I6.9 PROTEIN"/>
    <property type="match status" value="1"/>
</dbReference>
<accession>A0A6A6KQ77</accession>
<sequence length="218" mass="24945">MAIETDHPYHRQASSSIWSRPELTSDGEGPKASPSQILDHGSISFGRYATETLAWEKFSVFTQNRCHEELEKFREPGLVAKKKAYFEEYYSKIRAMRALKAKQQEKTQTGSFQEGLCNATKEENNMEADALSEENMPDNANKIQVQDNDIQLLTLTHLKEALHIEPKKSLKNQKVSLMGTRIKQAQEMEETSLCTPIKRSETSHKDWPTCNKAEFFSN</sequence>
<keyword evidence="3" id="KW-1185">Reference proteome</keyword>
<reference evidence="2 3" key="1">
    <citation type="journal article" date="2020" name="Mol. Plant">
        <title>The Chromosome-Based Rubber Tree Genome Provides New Insights into Spurge Genome Evolution and Rubber Biosynthesis.</title>
        <authorList>
            <person name="Liu J."/>
            <person name="Shi C."/>
            <person name="Shi C.C."/>
            <person name="Li W."/>
            <person name="Zhang Q.J."/>
            <person name="Zhang Y."/>
            <person name="Li K."/>
            <person name="Lu H.F."/>
            <person name="Shi C."/>
            <person name="Zhu S.T."/>
            <person name="Xiao Z.Y."/>
            <person name="Nan H."/>
            <person name="Yue Y."/>
            <person name="Zhu X.G."/>
            <person name="Wu Y."/>
            <person name="Hong X.N."/>
            <person name="Fan G.Y."/>
            <person name="Tong Y."/>
            <person name="Zhang D."/>
            <person name="Mao C.L."/>
            <person name="Liu Y.L."/>
            <person name="Hao S.J."/>
            <person name="Liu W.Q."/>
            <person name="Lv M.Q."/>
            <person name="Zhang H.B."/>
            <person name="Liu Y."/>
            <person name="Hu-Tang G.R."/>
            <person name="Wang J.P."/>
            <person name="Wang J.H."/>
            <person name="Sun Y.H."/>
            <person name="Ni S.B."/>
            <person name="Chen W.B."/>
            <person name="Zhang X.C."/>
            <person name="Jiao Y.N."/>
            <person name="Eichler E.E."/>
            <person name="Li G.H."/>
            <person name="Liu X."/>
            <person name="Gao L.Z."/>
        </authorList>
    </citation>
    <scope>NUCLEOTIDE SEQUENCE [LARGE SCALE GENOMIC DNA]</scope>
    <source>
        <strain evidence="3">cv. GT1</strain>
        <tissue evidence="2">Leaf</tissue>
    </source>
</reference>
<comment type="caution">
    <text evidence="2">The sequence shown here is derived from an EMBL/GenBank/DDBJ whole genome shotgun (WGS) entry which is preliminary data.</text>
</comment>
<evidence type="ECO:0008006" key="4">
    <source>
        <dbReference type="Google" id="ProtNLM"/>
    </source>
</evidence>
<organism evidence="2 3">
    <name type="scientific">Hevea brasiliensis</name>
    <name type="common">Para rubber tree</name>
    <name type="synonym">Siphonia brasiliensis</name>
    <dbReference type="NCBI Taxonomy" id="3981"/>
    <lineage>
        <taxon>Eukaryota</taxon>
        <taxon>Viridiplantae</taxon>
        <taxon>Streptophyta</taxon>
        <taxon>Embryophyta</taxon>
        <taxon>Tracheophyta</taxon>
        <taxon>Spermatophyta</taxon>
        <taxon>Magnoliopsida</taxon>
        <taxon>eudicotyledons</taxon>
        <taxon>Gunneridae</taxon>
        <taxon>Pentapetalae</taxon>
        <taxon>rosids</taxon>
        <taxon>fabids</taxon>
        <taxon>Malpighiales</taxon>
        <taxon>Euphorbiaceae</taxon>
        <taxon>Crotonoideae</taxon>
        <taxon>Micrandreae</taxon>
        <taxon>Hevea</taxon>
    </lineage>
</organism>
<evidence type="ECO:0000313" key="3">
    <source>
        <dbReference type="Proteomes" id="UP000467840"/>
    </source>
</evidence>
<evidence type="ECO:0000313" key="2">
    <source>
        <dbReference type="EMBL" id="KAF2290365.1"/>
    </source>
</evidence>
<protein>
    <recommendedName>
        <fullName evidence="4">TPX2 C-terminal domain-containing protein</fullName>
    </recommendedName>
</protein>
<dbReference type="PANTHER" id="PTHR47286">
    <property type="entry name" value="F3I6.9 PROTEIN"/>
    <property type="match status" value="1"/>
</dbReference>
<proteinExistence type="predicted"/>
<gene>
    <name evidence="2" type="ORF">GH714_012308</name>
</gene>
<name>A0A6A6KQ77_HEVBR</name>
<dbReference type="AlphaFoldDB" id="A0A6A6KQ77"/>
<dbReference type="Proteomes" id="UP000467840">
    <property type="component" value="Chromosome 2"/>
</dbReference>
<feature type="region of interest" description="Disordered" evidence="1">
    <location>
        <begin position="1"/>
        <end position="38"/>
    </location>
</feature>